<keyword evidence="6 8" id="KW-0408">Iron</keyword>
<dbReference type="EMBL" id="LFIW01002637">
    <property type="protein sequence ID" value="KZL65221.1"/>
    <property type="molecule type" value="Genomic_DNA"/>
</dbReference>
<dbReference type="GO" id="GO:0016705">
    <property type="term" value="F:oxidoreductase activity, acting on paired donors, with incorporation or reduction of molecular oxygen"/>
    <property type="evidence" value="ECO:0007669"/>
    <property type="project" value="InterPro"/>
</dbReference>
<keyword evidence="10" id="KW-0812">Transmembrane</keyword>
<keyword evidence="3 8" id="KW-0349">Heme</keyword>
<evidence type="ECO:0000256" key="3">
    <source>
        <dbReference type="ARBA" id="ARBA00022617"/>
    </source>
</evidence>
<dbReference type="InterPro" id="IPR002403">
    <property type="entry name" value="Cyt_P450_E_grp-IV"/>
</dbReference>
<evidence type="ECO:0000256" key="6">
    <source>
        <dbReference type="ARBA" id="ARBA00023004"/>
    </source>
</evidence>
<dbReference type="PRINTS" id="PR00465">
    <property type="entry name" value="EP450IV"/>
</dbReference>
<dbReference type="CDD" id="cd11041">
    <property type="entry name" value="CYP503A1-like"/>
    <property type="match status" value="1"/>
</dbReference>
<evidence type="ECO:0000313" key="12">
    <source>
        <dbReference type="Proteomes" id="UP000076584"/>
    </source>
</evidence>
<dbReference type="SUPFAM" id="SSF48264">
    <property type="entry name" value="Cytochrome P450"/>
    <property type="match status" value="1"/>
</dbReference>
<evidence type="ECO:0000256" key="9">
    <source>
        <dbReference type="RuleBase" id="RU000461"/>
    </source>
</evidence>
<dbReference type="PROSITE" id="PS00086">
    <property type="entry name" value="CYTOCHROME_P450"/>
    <property type="match status" value="1"/>
</dbReference>
<accession>A0A166N1U8</accession>
<keyword evidence="7 9" id="KW-0503">Monooxygenase</keyword>
<protein>
    <submittedName>
        <fullName evidence="11">Cytochrome p450</fullName>
    </submittedName>
</protein>
<keyword evidence="5 9" id="KW-0560">Oxidoreductase</keyword>
<organism evidence="11 12">
    <name type="scientific">Colletotrichum incanum</name>
    <name type="common">Soybean anthracnose fungus</name>
    <dbReference type="NCBI Taxonomy" id="1573173"/>
    <lineage>
        <taxon>Eukaryota</taxon>
        <taxon>Fungi</taxon>
        <taxon>Dikarya</taxon>
        <taxon>Ascomycota</taxon>
        <taxon>Pezizomycotina</taxon>
        <taxon>Sordariomycetes</taxon>
        <taxon>Hypocreomycetidae</taxon>
        <taxon>Glomerellales</taxon>
        <taxon>Glomerellaceae</taxon>
        <taxon>Colletotrichum</taxon>
        <taxon>Colletotrichum spaethianum species complex</taxon>
    </lineage>
</organism>
<comment type="cofactor">
    <cofactor evidence="1 8">
        <name>heme</name>
        <dbReference type="ChEBI" id="CHEBI:30413"/>
    </cofactor>
</comment>
<proteinExistence type="inferred from homology"/>
<keyword evidence="12" id="KW-1185">Reference proteome</keyword>
<sequence>MSHKQLDLPLMVTSLGNGRDALVFLLPFLVGAVSVTTFLLYQWSSPDLSGFPTAVEDPGDSSPDQRSLIALGPVGRIIQASYNKYKGPFVMKLSLGTSIVLPHKYIDDFKNNNHFDNHDFVVEEEASTAVKRYFSGSGDWKEGPIYGPIVEVMSSLVSLAFVGGDFQQRDDWRALTSAYIEKLFSAHHIMRSWPRWSRKYIHWFLPELQDVRARLKEINNLLEPHVQHRIVAREQRQRDGKQPLKSLDSVDWALDAAKGRPFDVIGCQLALTIAALHTSSNTTWNSLLDIVYNQEIIQPLREEIIRVVQEDGGLKTVSIAKLELLDSCMKESQRMHPIQYGVMGRRVRKTTQLHDGTLIPKGVITIVAPPAMLDADLFENPGKWDGYRFLKRRQQPGEGKKWLFTATSPEQYAFGTGAHACPGRHFAGTNIKLILAHLLMMYDWEKPEGAERRPDPIEMSLDWAVDPSARLAWKSRSPEVTL</sequence>
<dbReference type="AlphaFoldDB" id="A0A166N1U8"/>
<evidence type="ECO:0000256" key="4">
    <source>
        <dbReference type="ARBA" id="ARBA00022723"/>
    </source>
</evidence>
<dbReference type="Pfam" id="PF00067">
    <property type="entry name" value="p450"/>
    <property type="match status" value="1"/>
</dbReference>
<comment type="caution">
    <text evidence="11">The sequence shown here is derived from an EMBL/GenBank/DDBJ whole genome shotgun (WGS) entry which is preliminary data.</text>
</comment>
<reference evidence="11 12" key="1">
    <citation type="submission" date="2015-06" db="EMBL/GenBank/DDBJ databases">
        <title>Survival trade-offs in plant roots during colonization by closely related pathogenic and mutualistic fungi.</title>
        <authorList>
            <person name="Hacquard S."/>
            <person name="Kracher B."/>
            <person name="Hiruma K."/>
            <person name="Weinman A."/>
            <person name="Muench P."/>
            <person name="Garrido Oter R."/>
            <person name="Ver Loren van Themaat E."/>
            <person name="Dallerey J.-F."/>
            <person name="Damm U."/>
            <person name="Henrissat B."/>
            <person name="Lespinet O."/>
            <person name="Thon M."/>
            <person name="Kemen E."/>
            <person name="McHardy A.C."/>
            <person name="Schulze-Lefert P."/>
            <person name="O'Connell R.J."/>
        </authorList>
    </citation>
    <scope>NUCLEOTIDE SEQUENCE [LARGE SCALE GENOMIC DNA]</scope>
    <source>
        <strain evidence="11 12">MAFF 238704</strain>
    </source>
</reference>
<evidence type="ECO:0000256" key="1">
    <source>
        <dbReference type="ARBA" id="ARBA00001971"/>
    </source>
</evidence>
<dbReference type="PANTHER" id="PTHR46206:SF2">
    <property type="entry name" value="CYTOCHROME P450 MONOOXYGENASE AUSG-RELATED"/>
    <property type="match status" value="1"/>
</dbReference>
<evidence type="ECO:0000256" key="10">
    <source>
        <dbReference type="SAM" id="Phobius"/>
    </source>
</evidence>
<feature type="binding site" description="axial binding residue" evidence="8">
    <location>
        <position position="421"/>
    </location>
    <ligand>
        <name>heme</name>
        <dbReference type="ChEBI" id="CHEBI:30413"/>
    </ligand>
    <ligandPart>
        <name>Fe</name>
        <dbReference type="ChEBI" id="CHEBI:18248"/>
    </ligandPart>
</feature>
<evidence type="ECO:0000256" key="8">
    <source>
        <dbReference type="PIRSR" id="PIRSR602403-1"/>
    </source>
</evidence>
<dbReference type="STRING" id="1573173.A0A166N1U8"/>
<evidence type="ECO:0000256" key="5">
    <source>
        <dbReference type="ARBA" id="ARBA00023002"/>
    </source>
</evidence>
<dbReference type="Proteomes" id="UP000076584">
    <property type="component" value="Unassembled WGS sequence"/>
</dbReference>
<keyword evidence="10" id="KW-1133">Transmembrane helix</keyword>
<feature type="transmembrane region" description="Helical" evidence="10">
    <location>
        <begin position="21"/>
        <end position="43"/>
    </location>
</feature>
<dbReference type="GO" id="GO:0004497">
    <property type="term" value="F:monooxygenase activity"/>
    <property type="evidence" value="ECO:0007669"/>
    <property type="project" value="UniProtKB-KW"/>
</dbReference>
<evidence type="ECO:0000313" key="11">
    <source>
        <dbReference type="EMBL" id="KZL65221.1"/>
    </source>
</evidence>
<keyword evidence="4 8" id="KW-0479">Metal-binding</keyword>
<keyword evidence="10" id="KW-0472">Membrane</keyword>
<dbReference type="Gene3D" id="1.10.630.10">
    <property type="entry name" value="Cytochrome P450"/>
    <property type="match status" value="1"/>
</dbReference>
<dbReference type="InterPro" id="IPR036396">
    <property type="entry name" value="Cyt_P450_sf"/>
</dbReference>
<evidence type="ECO:0000256" key="7">
    <source>
        <dbReference type="ARBA" id="ARBA00023033"/>
    </source>
</evidence>
<dbReference type="GO" id="GO:0005506">
    <property type="term" value="F:iron ion binding"/>
    <property type="evidence" value="ECO:0007669"/>
    <property type="project" value="InterPro"/>
</dbReference>
<gene>
    <name evidence="11" type="ORF">CI238_11842</name>
</gene>
<dbReference type="InterPro" id="IPR017972">
    <property type="entry name" value="Cyt_P450_CS"/>
</dbReference>
<name>A0A166N1U8_COLIC</name>
<dbReference type="InterPro" id="IPR001128">
    <property type="entry name" value="Cyt_P450"/>
</dbReference>
<comment type="similarity">
    <text evidence="2 9">Belongs to the cytochrome P450 family.</text>
</comment>
<dbReference type="GO" id="GO:0020037">
    <property type="term" value="F:heme binding"/>
    <property type="evidence" value="ECO:0007669"/>
    <property type="project" value="InterPro"/>
</dbReference>
<dbReference type="PANTHER" id="PTHR46206">
    <property type="entry name" value="CYTOCHROME P450"/>
    <property type="match status" value="1"/>
</dbReference>
<evidence type="ECO:0000256" key="2">
    <source>
        <dbReference type="ARBA" id="ARBA00010617"/>
    </source>
</evidence>